<feature type="transmembrane region" description="Helical" evidence="9">
    <location>
        <begin position="43"/>
        <end position="60"/>
    </location>
</feature>
<dbReference type="PANTHER" id="PTHR35011">
    <property type="entry name" value="2,3-DIKETO-L-GULONATE TRAP TRANSPORTER SMALL PERMEASE PROTEIN YIAM"/>
    <property type="match status" value="1"/>
</dbReference>
<feature type="domain" description="Tripartite ATP-independent periplasmic transporters DctQ component" evidence="10">
    <location>
        <begin position="21"/>
        <end position="145"/>
    </location>
</feature>
<evidence type="ECO:0000256" key="4">
    <source>
        <dbReference type="ARBA" id="ARBA00022519"/>
    </source>
</evidence>
<proteinExistence type="inferred from homology"/>
<keyword evidence="3" id="KW-1003">Cell membrane</keyword>
<dbReference type="InterPro" id="IPR007387">
    <property type="entry name" value="TRAP_DctQ"/>
</dbReference>
<comment type="subcellular location">
    <subcellularLocation>
        <location evidence="1 9">Cell inner membrane</location>
        <topology evidence="1 9">Multi-pass membrane protein</topology>
    </subcellularLocation>
</comment>
<name>A0A922NXE5_9HYPH</name>
<keyword evidence="6 9" id="KW-1133">Transmembrane helix</keyword>
<evidence type="ECO:0000313" key="12">
    <source>
        <dbReference type="Proteomes" id="UP000052167"/>
    </source>
</evidence>
<keyword evidence="12" id="KW-1185">Reference proteome</keyword>
<dbReference type="GO" id="GO:0005886">
    <property type="term" value="C:plasma membrane"/>
    <property type="evidence" value="ECO:0007669"/>
    <property type="project" value="UniProtKB-SubCell"/>
</dbReference>
<evidence type="ECO:0000256" key="2">
    <source>
        <dbReference type="ARBA" id="ARBA00022448"/>
    </source>
</evidence>
<keyword evidence="5 9" id="KW-0812">Transmembrane</keyword>
<evidence type="ECO:0000256" key="9">
    <source>
        <dbReference type="RuleBase" id="RU369079"/>
    </source>
</evidence>
<evidence type="ECO:0000313" key="11">
    <source>
        <dbReference type="EMBL" id="KEQ04139.1"/>
    </source>
</evidence>
<dbReference type="GO" id="GO:0022857">
    <property type="term" value="F:transmembrane transporter activity"/>
    <property type="evidence" value="ECO:0007669"/>
    <property type="project" value="UniProtKB-UniRule"/>
</dbReference>
<evidence type="ECO:0000256" key="6">
    <source>
        <dbReference type="ARBA" id="ARBA00022989"/>
    </source>
</evidence>
<reference evidence="11 12" key="1">
    <citation type="submission" date="2014-06" db="EMBL/GenBank/DDBJ databases">
        <title>Rhizobium pelagicum/R2-400B4.</title>
        <authorList>
            <person name="Kimes N.E."/>
            <person name="Lopez-Perez M."/>
        </authorList>
    </citation>
    <scope>NUCLEOTIDE SEQUENCE [LARGE SCALE GENOMIC DNA]</scope>
    <source>
        <strain evidence="11 12">R2-400B4</strain>
    </source>
</reference>
<sequence>MWRLYDRVELLVTLVFLTATVVAVLVAAVGRSIGLPLTSAPQFAQLFLIWTCMFGADLCMRQGEHIRVSAMFDMASARGRKALSIFSGVLILIFLAWVAWHGFHLAVGNWSRELGGSGLSYGVVTLALPVGASLMIISTLRRIVEKGWLGLFDPDAPEEYPL</sequence>
<comment type="function">
    <text evidence="9">Part of the tripartite ATP-independent periplasmic (TRAP) transport system.</text>
</comment>
<comment type="subunit">
    <text evidence="9">The complex comprises the extracytoplasmic solute receptor protein and the two transmembrane proteins.</text>
</comment>
<evidence type="ECO:0000259" key="10">
    <source>
        <dbReference type="Pfam" id="PF04290"/>
    </source>
</evidence>
<keyword evidence="7 9" id="KW-0472">Membrane</keyword>
<evidence type="ECO:0000256" key="5">
    <source>
        <dbReference type="ARBA" id="ARBA00022692"/>
    </source>
</evidence>
<evidence type="ECO:0000256" key="8">
    <source>
        <dbReference type="ARBA" id="ARBA00038436"/>
    </source>
</evidence>
<dbReference type="Proteomes" id="UP000052167">
    <property type="component" value="Unassembled WGS sequence"/>
</dbReference>
<dbReference type="EMBL" id="JOKJ01000027">
    <property type="protein sequence ID" value="KEQ04139.1"/>
    <property type="molecule type" value="Genomic_DNA"/>
</dbReference>
<dbReference type="PANTHER" id="PTHR35011:SF2">
    <property type="entry name" value="2,3-DIKETO-L-GULONATE TRAP TRANSPORTER SMALL PERMEASE PROTEIN YIAM"/>
    <property type="match status" value="1"/>
</dbReference>
<dbReference type="AlphaFoldDB" id="A0A922NXE5"/>
<comment type="similarity">
    <text evidence="8 9">Belongs to the TRAP transporter small permease family.</text>
</comment>
<protein>
    <recommendedName>
        <fullName evidence="9">TRAP transporter small permease protein</fullName>
    </recommendedName>
</protein>
<gene>
    <name evidence="11" type="ORF">GV68_13840</name>
</gene>
<comment type="caution">
    <text evidence="9">Lacks conserved residue(s) required for the propagation of feature annotation.</text>
</comment>
<accession>A0A922NXE5</accession>
<dbReference type="GO" id="GO:0015740">
    <property type="term" value="P:C4-dicarboxylate transport"/>
    <property type="evidence" value="ECO:0007669"/>
    <property type="project" value="TreeGrafter"/>
</dbReference>
<feature type="transmembrane region" description="Helical" evidence="9">
    <location>
        <begin position="120"/>
        <end position="140"/>
    </location>
</feature>
<feature type="transmembrane region" description="Helical" evidence="9">
    <location>
        <begin position="81"/>
        <end position="100"/>
    </location>
</feature>
<keyword evidence="4 9" id="KW-0997">Cell inner membrane</keyword>
<dbReference type="Pfam" id="PF04290">
    <property type="entry name" value="DctQ"/>
    <property type="match status" value="1"/>
</dbReference>
<evidence type="ECO:0000256" key="3">
    <source>
        <dbReference type="ARBA" id="ARBA00022475"/>
    </source>
</evidence>
<comment type="caution">
    <text evidence="11">The sequence shown here is derived from an EMBL/GenBank/DDBJ whole genome shotgun (WGS) entry which is preliminary data.</text>
</comment>
<evidence type="ECO:0000256" key="7">
    <source>
        <dbReference type="ARBA" id="ARBA00023136"/>
    </source>
</evidence>
<keyword evidence="2 9" id="KW-0813">Transport</keyword>
<organism evidence="11 12">
    <name type="scientific">Pseudorhizobium pelagicum</name>
    <dbReference type="NCBI Taxonomy" id="1509405"/>
    <lineage>
        <taxon>Bacteria</taxon>
        <taxon>Pseudomonadati</taxon>
        <taxon>Pseudomonadota</taxon>
        <taxon>Alphaproteobacteria</taxon>
        <taxon>Hyphomicrobiales</taxon>
        <taxon>Rhizobiaceae</taxon>
        <taxon>Rhizobium/Agrobacterium group</taxon>
        <taxon>Pseudorhizobium</taxon>
    </lineage>
</organism>
<evidence type="ECO:0000256" key="1">
    <source>
        <dbReference type="ARBA" id="ARBA00004429"/>
    </source>
</evidence>
<dbReference type="InterPro" id="IPR055348">
    <property type="entry name" value="DctQ"/>
</dbReference>